<dbReference type="PANTHER" id="PTHR42827:SF1">
    <property type="entry name" value="IRON-SULFUR CLUSTER-BINDING PROTEIN"/>
    <property type="match status" value="1"/>
</dbReference>
<dbReference type="EMBL" id="JANGAC010000004">
    <property type="protein sequence ID" value="MCQ4922923.1"/>
    <property type="molecule type" value="Genomic_DNA"/>
</dbReference>
<evidence type="ECO:0000313" key="1">
    <source>
        <dbReference type="EMBL" id="MCQ4922923.1"/>
    </source>
</evidence>
<dbReference type="Proteomes" id="UP001524478">
    <property type="component" value="Unassembled WGS sequence"/>
</dbReference>
<proteinExistence type="predicted"/>
<comment type="caution">
    <text evidence="1">The sequence shown here is derived from an EMBL/GenBank/DDBJ whole genome shotgun (WGS) entry which is preliminary data.</text>
</comment>
<gene>
    <name evidence="1" type="ORF">NE686_07500</name>
</gene>
<dbReference type="RefSeq" id="WP_256311002.1">
    <property type="nucleotide sequence ID" value="NZ_JANGAC010000004.1"/>
</dbReference>
<organism evidence="1 2">
    <name type="scientific">Tissierella carlieri</name>
    <dbReference type="NCBI Taxonomy" id="689904"/>
    <lineage>
        <taxon>Bacteria</taxon>
        <taxon>Bacillati</taxon>
        <taxon>Bacillota</taxon>
        <taxon>Tissierellia</taxon>
        <taxon>Tissierellales</taxon>
        <taxon>Tissierellaceae</taxon>
        <taxon>Tissierella</taxon>
    </lineage>
</organism>
<protein>
    <recommendedName>
        <fullName evidence="3">Epoxyqueuosine reductase</fullName>
    </recommendedName>
</protein>
<evidence type="ECO:0008006" key="3">
    <source>
        <dbReference type="Google" id="ProtNLM"/>
    </source>
</evidence>
<sequence length="253" mass="29106">MKEKVENIIKEFVFSYQNNEDISTKWKEPLIAYADADDIMFSKLKEAVSETHLLPHDLLDDAETVIAYFLPFEEYIPNSNIENRHSSKEWATAYIETNRIIAEINKHLKEKLQELEYSLEIVPATHNFDTEKLMSDWSHRHVAYIAGLGKFGLNNMLITEKGCCGRIGTVVTNIKIEPTTRQDKENCLYKHNGSCKKCVDRCVNNALKLDEFNRHLCYEMCLTNGEAYKNMGLADVCGKCLVKLPCSFRNPVK</sequence>
<keyword evidence="2" id="KW-1185">Reference proteome</keyword>
<evidence type="ECO:0000313" key="2">
    <source>
        <dbReference type="Proteomes" id="UP001524478"/>
    </source>
</evidence>
<name>A0ABT1S8Y2_9FIRM</name>
<accession>A0ABT1S8Y2</accession>
<reference evidence="1 2" key="1">
    <citation type="submission" date="2022-06" db="EMBL/GenBank/DDBJ databases">
        <title>Isolation of gut microbiota from human fecal samples.</title>
        <authorList>
            <person name="Pamer E.G."/>
            <person name="Barat B."/>
            <person name="Waligurski E."/>
            <person name="Medina S."/>
            <person name="Paddock L."/>
            <person name="Mostad J."/>
        </authorList>
    </citation>
    <scope>NUCLEOTIDE SEQUENCE [LARGE SCALE GENOMIC DNA]</scope>
    <source>
        <strain evidence="1 2">DFI.7.95</strain>
    </source>
</reference>
<dbReference type="PANTHER" id="PTHR42827">
    <property type="entry name" value="IRON-SULFUR CLUSTER-BINDING PROTEIN-RELATED"/>
    <property type="match status" value="1"/>
</dbReference>